<reference evidence="4" key="1">
    <citation type="submission" date="2023-03" db="EMBL/GenBank/DDBJ databases">
        <title>Massive genome expansion in bonnet fungi (Mycena s.s.) driven by repeated elements and novel gene families across ecological guilds.</title>
        <authorList>
            <consortium name="Lawrence Berkeley National Laboratory"/>
            <person name="Harder C.B."/>
            <person name="Miyauchi S."/>
            <person name="Viragh M."/>
            <person name="Kuo A."/>
            <person name="Thoen E."/>
            <person name="Andreopoulos B."/>
            <person name="Lu D."/>
            <person name="Skrede I."/>
            <person name="Drula E."/>
            <person name="Henrissat B."/>
            <person name="Morin E."/>
            <person name="Kohler A."/>
            <person name="Barry K."/>
            <person name="LaButti K."/>
            <person name="Morin E."/>
            <person name="Salamov A."/>
            <person name="Lipzen A."/>
            <person name="Mereny Z."/>
            <person name="Hegedus B."/>
            <person name="Baldrian P."/>
            <person name="Stursova M."/>
            <person name="Weitz H."/>
            <person name="Taylor A."/>
            <person name="Grigoriev I.V."/>
            <person name="Nagy L.G."/>
            <person name="Martin F."/>
            <person name="Kauserud H."/>
        </authorList>
    </citation>
    <scope>NUCLEOTIDE SEQUENCE</scope>
    <source>
        <strain evidence="4">CBHHK188m</strain>
    </source>
</reference>
<keyword evidence="3" id="KW-0560">Oxidoreductase</keyword>
<dbReference type="GO" id="GO:0016491">
    <property type="term" value="F:oxidoreductase activity"/>
    <property type="evidence" value="ECO:0007669"/>
    <property type="project" value="UniProtKB-KW"/>
</dbReference>
<dbReference type="PRINTS" id="PR00081">
    <property type="entry name" value="GDHRDH"/>
</dbReference>
<dbReference type="PANTHER" id="PTHR24320:SF282">
    <property type="entry name" value="WW DOMAIN-CONTAINING OXIDOREDUCTASE"/>
    <property type="match status" value="1"/>
</dbReference>
<evidence type="ECO:0000313" key="5">
    <source>
        <dbReference type="Proteomes" id="UP001215280"/>
    </source>
</evidence>
<accession>A0AAD7N9T7</accession>
<dbReference type="EMBL" id="JARJLG010000076">
    <property type="protein sequence ID" value="KAJ7751887.1"/>
    <property type="molecule type" value="Genomic_DNA"/>
</dbReference>
<dbReference type="Pfam" id="PF00106">
    <property type="entry name" value="adh_short"/>
    <property type="match status" value="1"/>
</dbReference>
<comment type="caution">
    <text evidence="4">The sequence shown here is derived from an EMBL/GenBank/DDBJ whole genome shotgun (WGS) entry which is preliminary data.</text>
</comment>
<keyword evidence="2" id="KW-0521">NADP</keyword>
<dbReference type="Proteomes" id="UP001215280">
    <property type="component" value="Unassembled WGS sequence"/>
</dbReference>
<organism evidence="4 5">
    <name type="scientific">Mycena maculata</name>
    <dbReference type="NCBI Taxonomy" id="230809"/>
    <lineage>
        <taxon>Eukaryota</taxon>
        <taxon>Fungi</taxon>
        <taxon>Dikarya</taxon>
        <taxon>Basidiomycota</taxon>
        <taxon>Agaricomycotina</taxon>
        <taxon>Agaricomycetes</taxon>
        <taxon>Agaricomycetidae</taxon>
        <taxon>Agaricales</taxon>
        <taxon>Marasmiineae</taxon>
        <taxon>Mycenaceae</taxon>
        <taxon>Mycena</taxon>
    </lineage>
</organism>
<dbReference type="Gene3D" id="3.40.50.720">
    <property type="entry name" value="NAD(P)-binding Rossmann-like Domain"/>
    <property type="match status" value="1"/>
</dbReference>
<sequence>MMGNFLAKIAPNSDLSTDLYPPSSKFEPQRDIPDLTGKIVLVTGRNTGIGYHTVKHLLLKNAKVYLAARSAEKGAAAIHQLEKETGKKALFLQLDLADLVSVRRAATEFLEREPRLDILFNNGGVMICPTEQLTAQNHDIRAYEDFLKGRILLLLLSQNSGQTSLAIISLRNCYASYEANKIPARIINTSSSGHKLASTGIDFASLKSGPARNAWLKKFSGTNATWRLYGESKLGNILVSNYFARTHSDVLVSCALHPGSVRAGLQKHLSGFTQRMLDLMLPAAPMGAYTQLWAGTSAPAEQITGQYLIPWARVGKASPIASSNKLEEETMAYLKEQVKGF</sequence>
<evidence type="ECO:0000256" key="3">
    <source>
        <dbReference type="ARBA" id="ARBA00023002"/>
    </source>
</evidence>
<gene>
    <name evidence="4" type="ORF">DFH07DRAFT_1061756</name>
</gene>
<protein>
    <submittedName>
        <fullName evidence="4">NAD-binding protein</fullName>
    </submittedName>
</protein>
<evidence type="ECO:0000256" key="2">
    <source>
        <dbReference type="ARBA" id="ARBA00022857"/>
    </source>
</evidence>
<keyword evidence="5" id="KW-1185">Reference proteome</keyword>
<proteinExistence type="inferred from homology"/>
<evidence type="ECO:0000256" key="1">
    <source>
        <dbReference type="ARBA" id="ARBA00006484"/>
    </source>
</evidence>
<dbReference type="InterPro" id="IPR036291">
    <property type="entry name" value="NAD(P)-bd_dom_sf"/>
</dbReference>
<dbReference type="PANTHER" id="PTHR24320">
    <property type="entry name" value="RETINOL DEHYDROGENASE"/>
    <property type="match status" value="1"/>
</dbReference>
<dbReference type="InterPro" id="IPR002347">
    <property type="entry name" value="SDR_fam"/>
</dbReference>
<name>A0AAD7N9T7_9AGAR</name>
<dbReference type="SUPFAM" id="SSF51735">
    <property type="entry name" value="NAD(P)-binding Rossmann-fold domains"/>
    <property type="match status" value="1"/>
</dbReference>
<evidence type="ECO:0000313" key="4">
    <source>
        <dbReference type="EMBL" id="KAJ7751887.1"/>
    </source>
</evidence>
<comment type="similarity">
    <text evidence="1">Belongs to the short-chain dehydrogenases/reductases (SDR) family.</text>
</comment>
<dbReference type="AlphaFoldDB" id="A0AAD7N9T7"/>